<proteinExistence type="predicted"/>
<name>W4KAD5_HETIT</name>
<dbReference type="Proteomes" id="UP000030671">
    <property type="component" value="Unassembled WGS sequence"/>
</dbReference>
<dbReference type="KEGG" id="hir:HETIRDRAFT_316274"/>
<organism evidence="1 2">
    <name type="scientific">Heterobasidion irregulare (strain TC 32-1)</name>
    <dbReference type="NCBI Taxonomy" id="747525"/>
    <lineage>
        <taxon>Eukaryota</taxon>
        <taxon>Fungi</taxon>
        <taxon>Dikarya</taxon>
        <taxon>Basidiomycota</taxon>
        <taxon>Agaricomycotina</taxon>
        <taxon>Agaricomycetes</taxon>
        <taxon>Russulales</taxon>
        <taxon>Bondarzewiaceae</taxon>
        <taxon>Heterobasidion</taxon>
        <taxon>Heterobasidion annosum species complex</taxon>
    </lineage>
</organism>
<dbReference type="HOGENOM" id="CLU_002498_9_1_1"/>
<gene>
    <name evidence="1" type="ORF">HETIRDRAFT_316274</name>
</gene>
<dbReference type="RefSeq" id="XP_009545045.1">
    <property type="nucleotide sequence ID" value="XM_009546750.1"/>
</dbReference>
<dbReference type="OrthoDB" id="2692094at2759"/>
<dbReference type="GeneID" id="20670311"/>
<dbReference type="EMBL" id="KI925457">
    <property type="protein sequence ID" value="ETW82714.1"/>
    <property type="molecule type" value="Genomic_DNA"/>
</dbReference>
<keyword evidence="2" id="KW-1185">Reference proteome</keyword>
<dbReference type="AlphaFoldDB" id="W4KAD5"/>
<sequence length="214" mass="24966">MTERAGDRAIRDFRMRLTDHLLARFLGLAYEGDEHSFTEQQHLNLEISQNRMYEHSILRINYTSYDMRRSQDSINPRMHPDVMVLSHDDDAGPNTQLHPYWYARVLGIFHVMARYVGPNSQSSDMLRMDFLWVRWFGLDPDMRTGWQARRLPAVGFVPETDPDAFGFLDPQEVLRGAHLIPAFHHDLAEGLLHPNSCARRADEAQDWSLFNPNM</sequence>
<dbReference type="STRING" id="747525.W4KAD5"/>
<accession>W4KAD5</accession>
<protein>
    <submittedName>
        <fullName evidence="1">Uncharacterized protein</fullName>
    </submittedName>
</protein>
<evidence type="ECO:0000313" key="2">
    <source>
        <dbReference type="Proteomes" id="UP000030671"/>
    </source>
</evidence>
<reference evidence="1 2" key="1">
    <citation type="journal article" date="2012" name="New Phytol.">
        <title>Insight into trade-off between wood decay and parasitism from the genome of a fungal forest pathogen.</title>
        <authorList>
            <person name="Olson A."/>
            <person name="Aerts A."/>
            <person name="Asiegbu F."/>
            <person name="Belbahri L."/>
            <person name="Bouzid O."/>
            <person name="Broberg A."/>
            <person name="Canback B."/>
            <person name="Coutinho P.M."/>
            <person name="Cullen D."/>
            <person name="Dalman K."/>
            <person name="Deflorio G."/>
            <person name="van Diepen L.T."/>
            <person name="Dunand C."/>
            <person name="Duplessis S."/>
            <person name="Durling M."/>
            <person name="Gonthier P."/>
            <person name="Grimwood J."/>
            <person name="Fossdal C.G."/>
            <person name="Hansson D."/>
            <person name="Henrissat B."/>
            <person name="Hietala A."/>
            <person name="Himmelstrand K."/>
            <person name="Hoffmeister D."/>
            <person name="Hogberg N."/>
            <person name="James T.Y."/>
            <person name="Karlsson M."/>
            <person name="Kohler A."/>
            <person name="Kues U."/>
            <person name="Lee Y.H."/>
            <person name="Lin Y.C."/>
            <person name="Lind M."/>
            <person name="Lindquist E."/>
            <person name="Lombard V."/>
            <person name="Lucas S."/>
            <person name="Lunden K."/>
            <person name="Morin E."/>
            <person name="Murat C."/>
            <person name="Park J."/>
            <person name="Raffaello T."/>
            <person name="Rouze P."/>
            <person name="Salamov A."/>
            <person name="Schmutz J."/>
            <person name="Solheim H."/>
            <person name="Stahlberg J."/>
            <person name="Velez H."/>
            <person name="de Vries R.P."/>
            <person name="Wiebenga A."/>
            <person name="Woodward S."/>
            <person name="Yakovlev I."/>
            <person name="Garbelotto M."/>
            <person name="Martin F."/>
            <person name="Grigoriev I.V."/>
            <person name="Stenlid J."/>
        </authorList>
    </citation>
    <scope>NUCLEOTIDE SEQUENCE [LARGE SCALE GENOMIC DNA]</scope>
    <source>
        <strain evidence="1 2">TC 32-1</strain>
    </source>
</reference>
<evidence type="ECO:0000313" key="1">
    <source>
        <dbReference type="EMBL" id="ETW82714.1"/>
    </source>
</evidence>
<dbReference type="InParanoid" id="W4KAD5"/>